<sequence length="66" mass="7442">MLIGSCSRYVGVGRSAVQTVYWRAQPTTNGQNIGRIIKTKKLVTFPNSDKHKPNISTSIKYNKQFL</sequence>
<accession>A0AAW1DCY5</accession>
<keyword evidence="2" id="KW-1185">Reference proteome</keyword>
<proteinExistence type="predicted"/>
<name>A0AAW1DCY5_9HEMI</name>
<dbReference type="AlphaFoldDB" id="A0AAW1DCY5"/>
<dbReference type="Proteomes" id="UP001461498">
    <property type="component" value="Unassembled WGS sequence"/>
</dbReference>
<evidence type="ECO:0000313" key="1">
    <source>
        <dbReference type="EMBL" id="KAK9508849.1"/>
    </source>
</evidence>
<comment type="caution">
    <text evidence="1">The sequence shown here is derived from an EMBL/GenBank/DDBJ whole genome shotgun (WGS) entry which is preliminary data.</text>
</comment>
<evidence type="ECO:0000313" key="2">
    <source>
        <dbReference type="Proteomes" id="UP001461498"/>
    </source>
</evidence>
<protein>
    <submittedName>
        <fullName evidence="1">Uncharacterized protein</fullName>
    </submittedName>
</protein>
<organism evidence="1 2">
    <name type="scientific">Rhynocoris fuscipes</name>
    <dbReference type="NCBI Taxonomy" id="488301"/>
    <lineage>
        <taxon>Eukaryota</taxon>
        <taxon>Metazoa</taxon>
        <taxon>Ecdysozoa</taxon>
        <taxon>Arthropoda</taxon>
        <taxon>Hexapoda</taxon>
        <taxon>Insecta</taxon>
        <taxon>Pterygota</taxon>
        <taxon>Neoptera</taxon>
        <taxon>Paraneoptera</taxon>
        <taxon>Hemiptera</taxon>
        <taxon>Heteroptera</taxon>
        <taxon>Panheteroptera</taxon>
        <taxon>Cimicomorpha</taxon>
        <taxon>Reduviidae</taxon>
        <taxon>Harpactorinae</taxon>
        <taxon>Harpactorini</taxon>
        <taxon>Rhynocoris</taxon>
    </lineage>
</organism>
<reference evidence="1 2" key="1">
    <citation type="submission" date="2022-12" db="EMBL/GenBank/DDBJ databases">
        <title>Chromosome-level genome assembly of true bugs.</title>
        <authorList>
            <person name="Ma L."/>
            <person name="Li H."/>
        </authorList>
    </citation>
    <scope>NUCLEOTIDE SEQUENCE [LARGE SCALE GENOMIC DNA]</scope>
    <source>
        <strain evidence="1">Lab_2022b</strain>
    </source>
</reference>
<gene>
    <name evidence="1" type="ORF">O3M35_006310</name>
</gene>
<dbReference type="EMBL" id="JAPXFL010000003">
    <property type="protein sequence ID" value="KAK9508849.1"/>
    <property type="molecule type" value="Genomic_DNA"/>
</dbReference>